<organism evidence="4 5">
    <name type="scientific">Roseateles amylovorans</name>
    <dbReference type="NCBI Taxonomy" id="2978473"/>
    <lineage>
        <taxon>Bacteria</taxon>
        <taxon>Pseudomonadati</taxon>
        <taxon>Pseudomonadota</taxon>
        <taxon>Betaproteobacteria</taxon>
        <taxon>Burkholderiales</taxon>
        <taxon>Sphaerotilaceae</taxon>
        <taxon>Roseateles</taxon>
    </lineage>
</organism>
<dbReference type="Gene3D" id="3.40.50.2300">
    <property type="match status" value="1"/>
</dbReference>
<gene>
    <name evidence="4" type="ORF">N4261_20755</name>
</gene>
<sequence>MSKPRALIVEDNLENAELASFVLDEGFIVDAVSDATDVMRKVASFRPDVILMDIKLGGGDGLSLTRQLKADPATAEIVVIAFTAFAMKDDEAQLRSAGCDAYIAKPIDVTRFADEVLAAMAAKAQRPHQSGDGHLDG</sequence>
<keyword evidence="1 2" id="KW-0597">Phosphoprotein</keyword>
<protein>
    <submittedName>
        <fullName evidence="4">Response regulator</fullName>
    </submittedName>
</protein>
<dbReference type="SUPFAM" id="SSF52172">
    <property type="entry name" value="CheY-like"/>
    <property type="match status" value="1"/>
</dbReference>
<keyword evidence="5" id="KW-1185">Reference proteome</keyword>
<evidence type="ECO:0000259" key="3">
    <source>
        <dbReference type="PROSITE" id="PS50110"/>
    </source>
</evidence>
<dbReference type="Pfam" id="PF00072">
    <property type="entry name" value="Response_reg"/>
    <property type="match status" value="1"/>
</dbReference>
<dbReference type="PANTHER" id="PTHR44591">
    <property type="entry name" value="STRESS RESPONSE REGULATOR PROTEIN 1"/>
    <property type="match status" value="1"/>
</dbReference>
<dbReference type="InterPro" id="IPR011006">
    <property type="entry name" value="CheY-like_superfamily"/>
</dbReference>
<dbReference type="SMART" id="SM00448">
    <property type="entry name" value="REC"/>
    <property type="match status" value="1"/>
</dbReference>
<feature type="domain" description="Response regulatory" evidence="3">
    <location>
        <begin position="5"/>
        <end position="120"/>
    </location>
</feature>
<dbReference type="PANTHER" id="PTHR44591:SF3">
    <property type="entry name" value="RESPONSE REGULATORY DOMAIN-CONTAINING PROTEIN"/>
    <property type="match status" value="1"/>
</dbReference>
<evidence type="ECO:0000313" key="4">
    <source>
        <dbReference type="EMBL" id="UXH77408.1"/>
    </source>
</evidence>
<dbReference type="InterPro" id="IPR050595">
    <property type="entry name" value="Bact_response_regulator"/>
</dbReference>
<dbReference type="RefSeq" id="WP_261757155.1">
    <property type="nucleotide sequence ID" value="NZ_CP104562.2"/>
</dbReference>
<dbReference type="EMBL" id="CP104562">
    <property type="protein sequence ID" value="UXH77408.1"/>
    <property type="molecule type" value="Genomic_DNA"/>
</dbReference>
<reference evidence="4" key="1">
    <citation type="submission" date="2022-10" db="EMBL/GenBank/DDBJ databases">
        <title>Characterization and whole genome sequencing of a new Roseateles species, isolated from fresh water.</title>
        <authorList>
            <person name="Guliayeva D.Y."/>
            <person name="Akhremchuk A.E."/>
            <person name="Sikolenko M.A."/>
            <person name="Valentovich L.N."/>
            <person name="Sidarenka A.V."/>
        </authorList>
    </citation>
    <scope>NUCLEOTIDE SEQUENCE</scope>
    <source>
        <strain evidence="4">BIM B-1768</strain>
    </source>
</reference>
<proteinExistence type="predicted"/>
<name>A0ABY6AWX4_9BURK</name>
<evidence type="ECO:0000313" key="5">
    <source>
        <dbReference type="Proteomes" id="UP001064933"/>
    </source>
</evidence>
<dbReference type="Proteomes" id="UP001064933">
    <property type="component" value="Chromosome"/>
</dbReference>
<dbReference type="InterPro" id="IPR001789">
    <property type="entry name" value="Sig_transdc_resp-reg_receiver"/>
</dbReference>
<feature type="modified residue" description="4-aspartylphosphate" evidence="2">
    <location>
        <position position="53"/>
    </location>
</feature>
<accession>A0ABY6AWX4</accession>
<dbReference type="PROSITE" id="PS50110">
    <property type="entry name" value="RESPONSE_REGULATORY"/>
    <property type="match status" value="1"/>
</dbReference>
<evidence type="ECO:0000256" key="1">
    <source>
        <dbReference type="ARBA" id="ARBA00022553"/>
    </source>
</evidence>
<evidence type="ECO:0000256" key="2">
    <source>
        <dbReference type="PROSITE-ProRule" id="PRU00169"/>
    </source>
</evidence>